<dbReference type="RefSeq" id="WP_139696682.1">
    <property type="nucleotide sequence ID" value="NZ_CP074074.1"/>
</dbReference>
<accession>A0A5C4SLU4</accession>
<feature type="domain" description="LamG-like jellyroll fold" evidence="3">
    <location>
        <begin position="775"/>
        <end position="905"/>
    </location>
</feature>
<organism evidence="4 5">
    <name type="scientific">Allotamlana fucoidanivorans</name>
    <dbReference type="NCBI Taxonomy" id="2583814"/>
    <lineage>
        <taxon>Bacteria</taxon>
        <taxon>Pseudomonadati</taxon>
        <taxon>Bacteroidota</taxon>
        <taxon>Flavobacteriia</taxon>
        <taxon>Flavobacteriales</taxon>
        <taxon>Flavobacteriaceae</taxon>
        <taxon>Allotamlana</taxon>
    </lineage>
</organism>
<keyword evidence="1" id="KW-0732">Signal</keyword>
<evidence type="ECO:0000259" key="3">
    <source>
        <dbReference type="SMART" id="SM00560"/>
    </source>
</evidence>
<protein>
    <submittedName>
        <fullName evidence="4">T9SS type A sorting domain-containing protein</fullName>
    </submittedName>
</protein>
<dbReference type="NCBIfam" id="TIGR04183">
    <property type="entry name" value="Por_Secre_tail"/>
    <property type="match status" value="1"/>
</dbReference>
<comment type="caution">
    <text evidence="4">The sequence shown here is derived from an EMBL/GenBank/DDBJ whole genome shotgun (WGS) entry which is preliminary data.</text>
</comment>
<evidence type="ECO:0000313" key="4">
    <source>
        <dbReference type="EMBL" id="TNJ44649.1"/>
    </source>
</evidence>
<dbReference type="InterPro" id="IPR026444">
    <property type="entry name" value="Secre_tail"/>
</dbReference>
<dbReference type="InterPro" id="IPR013320">
    <property type="entry name" value="ConA-like_dom_sf"/>
</dbReference>
<dbReference type="GO" id="GO:0004553">
    <property type="term" value="F:hydrolase activity, hydrolyzing O-glycosyl compounds"/>
    <property type="evidence" value="ECO:0007669"/>
    <property type="project" value="UniProtKB-ARBA"/>
</dbReference>
<dbReference type="SMART" id="SM00560">
    <property type="entry name" value="LamGL"/>
    <property type="match status" value="1"/>
</dbReference>
<keyword evidence="2" id="KW-1015">Disulfide bond</keyword>
<gene>
    <name evidence="4" type="ORF">FGF67_08380</name>
</gene>
<evidence type="ECO:0000313" key="5">
    <source>
        <dbReference type="Proteomes" id="UP000308713"/>
    </source>
</evidence>
<sequence>MEPNYSLKFWLSGIFVLITFLGVAQDINVNILGGATISDGGSVAITAGNAITFRITNTRADCEKVKIEDISISNTADFSLSTDKIPKNIDRDVCNGNTKYIDFVVTNVSGDCSASTAIDILVKQDPNFTFTFSISGSPEINLLGGSPSADILHGTITTSATNGTYFGVVEEGETITRYFVVSSTGSCPLTISGISSSSTHFVVPTSPAPYVVLPDLSTPAFLTASVDAGSYVILPVTFVAPSLVTGTVSATISISNNDNTTFTFNVSAEMFDFNIPGPGGITADFRLWLKSTRGVTKDTSSKVSVWSDIGTNGKDAIQPVSANQPIYIDDAASNINFNPVIAFENDGSSISQYLYNTDNGFYSQDIFIVMESDTDVASSSGMTIFSGSIADIITPENYVDDVNDVTAVGLGDYTTNLSGERLWYNQGSSASNPYYALPASTTRAYSVAGIINAGNKTTTVSDGMRILYNSVDDAESSVQSITTFENVGSVDTAPDPDVTLGTPYAIGKNSNQTLGNLNGRVAEIFTFADRVSDADRQKIESYLAIKYGISLGASNQAQKNYVNSFGTTVWDVSANSGYNYHVAGIGRDSISDLNQKQSKTLNVDNEVTIGLNGIFSTNNANINAFNNDGDFLVWGSNNLAYTTSGSNTVSISSGITTSLTRILRQWKIVESTEVSSDVENVYVSIPEAAFSGMTKASNEEYVLIVAKSDSFADTDIVDVIPLKSDGAGNLLTWYDFDGTKYFTFGKAEQLQENHAISIASGDYLVGEYALNLNINDFTISSWVKANASQTTTRTIMAKGDKLQLRLNASHQVEVMVDDTITPRFTSSMALTDSKWHQITFVYNSGTIFLYVDGVLDKSELNVVAPSPNFNRFSVGALYIDKNNISNPFLGEIDEVYVWDQGLSEEQVHYLMNQEIEKGTGDVVSGKVLPQAASSNEVSAIPWSDLRAYYDFNSFYGSTVEGLTDARNFLRLKYLEVDKEVVEAQTIPVPYMSIANGNWDASTTWSNSTDQVLPNALSLDGSTMIDWNIVQIEHDINSGDRDVSLLGLIQSGGTLTISDPNESQDETNSGQGLTITHYLELDGVIDLIGESQLIQTEGSVLDADSGGYIERDQQGTANAFNYNYWSSSVGPISGNTATRGTGISSTNAAYTIDTVLNDGSLPAGYTNLNFETSPYASDGTTPPPGFVKTISSYWLYKYYGPANDYYAWAKINENSSLLPGEGYTMKGTSGAVSVDTQQNYVFEGLPNNGDITLALDKSLGDVERLIGNPYPSAIDATEFILDNLSIADGGNNLNGTVFNGALYFWDHFGEQNSHILKDYVGGYATRNLTGGAVAISNDSRINSTSNGGNPAVGTKIPGQYIPLNQGFFVGTSLEGFNNDNGSPITSVVGGNVVFKNSQRVFAPEDGTTSQFLKASKRKRPISPTRLEHKTPTINLMYDSPMGYHRQIVLGLNTLASTDFDLGYDAPMADVAVEDMYWVLNKFKLVIQGVDSFEDFQQFPIGLKVKKAGIVKIRLDGVLNLEADKVVYIEDKISGETFNLTNGAFELYLEPGHYNDRFQLTFRVSNDNLLAIDEVNLGAEHDILAYFDSNNSVISIINKESIQLLDVSVFNVLGQHVMSMKLDSRHNAVIPIEIAVGAYIVKLNTEKGSVAKRIIID</sequence>
<dbReference type="GO" id="GO:0005975">
    <property type="term" value="P:carbohydrate metabolic process"/>
    <property type="evidence" value="ECO:0007669"/>
    <property type="project" value="UniProtKB-ARBA"/>
</dbReference>
<dbReference type="InterPro" id="IPR006558">
    <property type="entry name" value="LamG-like"/>
</dbReference>
<keyword evidence="5" id="KW-1185">Reference proteome</keyword>
<dbReference type="EMBL" id="VDCS01000007">
    <property type="protein sequence ID" value="TNJ44649.1"/>
    <property type="molecule type" value="Genomic_DNA"/>
</dbReference>
<proteinExistence type="predicted"/>
<evidence type="ECO:0000256" key="2">
    <source>
        <dbReference type="ARBA" id="ARBA00023157"/>
    </source>
</evidence>
<dbReference type="InterPro" id="IPR013783">
    <property type="entry name" value="Ig-like_fold"/>
</dbReference>
<dbReference type="Gene3D" id="2.60.40.10">
    <property type="entry name" value="Immunoglobulins"/>
    <property type="match status" value="1"/>
</dbReference>
<name>A0A5C4SLU4_9FLAO</name>
<dbReference type="Proteomes" id="UP000308713">
    <property type="component" value="Unassembled WGS sequence"/>
</dbReference>
<dbReference type="SUPFAM" id="SSF49899">
    <property type="entry name" value="Concanavalin A-like lectins/glucanases"/>
    <property type="match status" value="1"/>
</dbReference>
<dbReference type="OrthoDB" id="2582440at2"/>
<evidence type="ECO:0000256" key="1">
    <source>
        <dbReference type="ARBA" id="ARBA00022729"/>
    </source>
</evidence>
<dbReference type="Pfam" id="PF13385">
    <property type="entry name" value="Laminin_G_3"/>
    <property type="match status" value="1"/>
</dbReference>
<reference evidence="4 5" key="1">
    <citation type="submission" date="2019-05" db="EMBL/GenBank/DDBJ databases">
        <title>Tamlana fucoidanivorans sp. nov., isolated from the surface of algae collected from Fujian province in China.</title>
        <authorList>
            <person name="Li J."/>
        </authorList>
    </citation>
    <scope>NUCLEOTIDE SEQUENCE [LARGE SCALE GENOMIC DNA]</scope>
    <source>
        <strain evidence="4 5">CW2-9</strain>
    </source>
</reference>
<dbReference type="InterPro" id="IPR058515">
    <property type="entry name" value="DUF8202"/>
</dbReference>
<dbReference type="Pfam" id="PF26628">
    <property type="entry name" value="DUF8202"/>
    <property type="match status" value="1"/>
</dbReference>
<dbReference type="Gene3D" id="2.60.120.200">
    <property type="match status" value="1"/>
</dbReference>